<organism evidence="2">
    <name type="scientific">Salmonella enterica subsp. salamae</name>
    <dbReference type="NCBI Taxonomy" id="59202"/>
    <lineage>
        <taxon>Bacteria</taxon>
        <taxon>Pseudomonadati</taxon>
        <taxon>Pseudomonadota</taxon>
        <taxon>Gammaproteobacteria</taxon>
        <taxon>Enterobacterales</taxon>
        <taxon>Enterobacteriaceae</taxon>
        <taxon>Salmonella</taxon>
    </lineage>
</organism>
<gene>
    <name evidence="2" type="ORF">DNU24_24695</name>
</gene>
<proteinExistence type="predicted"/>
<name>A0A5Y3XHR1_SALER</name>
<dbReference type="Proteomes" id="UP000839747">
    <property type="component" value="Unassembled WGS sequence"/>
</dbReference>
<accession>A0A5Y3XHR1</accession>
<sequence length="104" mass="11533">MTRVGSNKLHNIIENNLTEGDFSGTLADLQGNPIPKPGGGFWDHLTEMKQSYDGLNSVRTSIEGTLRNPNLAPQIRTFLEGELSEANLWISKIEYLFKPFGGVK</sequence>
<evidence type="ECO:0000259" key="1">
    <source>
        <dbReference type="Pfam" id="PF15605"/>
    </source>
</evidence>
<feature type="domain" description="Bacterial toxin 28" evidence="1">
    <location>
        <begin position="13"/>
        <end position="86"/>
    </location>
</feature>
<dbReference type="AlphaFoldDB" id="A0A5Y3XHR1"/>
<dbReference type="Pfam" id="PF15605">
    <property type="entry name" value="Ntox28"/>
    <property type="match status" value="1"/>
</dbReference>
<dbReference type="EMBL" id="AAIYKG010000054">
    <property type="protein sequence ID" value="ECJ4508755.1"/>
    <property type="molecule type" value="Genomic_DNA"/>
</dbReference>
<comment type="caution">
    <text evidence="2">The sequence shown here is derived from an EMBL/GenBank/DDBJ whole genome shotgun (WGS) entry which is preliminary data.</text>
</comment>
<evidence type="ECO:0000313" key="2">
    <source>
        <dbReference type="EMBL" id="ECJ4508755.1"/>
    </source>
</evidence>
<dbReference type="InterPro" id="IPR028948">
    <property type="entry name" value="Ntox28"/>
</dbReference>
<protein>
    <recommendedName>
        <fullName evidence="1">Bacterial toxin 28 domain-containing protein</fullName>
    </recommendedName>
</protein>
<reference evidence="2" key="1">
    <citation type="submission" date="2018-06" db="EMBL/GenBank/DDBJ databases">
        <authorList>
            <person name="Ashton P.M."/>
            <person name="Dallman T."/>
            <person name="Nair S."/>
            <person name="De Pinna E."/>
            <person name="Peters T."/>
            <person name="Grant K."/>
        </authorList>
    </citation>
    <scope>NUCLEOTIDE SEQUENCE [LARGE SCALE GENOMIC DNA]</scope>
    <source>
        <strain evidence="2">318584</strain>
    </source>
</reference>